<name>A0A7W8UEF4_9HYPH</name>
<dbReference type="EMBL" id="JACHBK010000009">
    <property type="protein sequence ID" value="MBB5537279.1"/>
    <property type="molecule type" value="Genomic_DNA"/>
</dbReference>
<dbReference type="Pfam" id="PF08445">
    <property type="entry name" value="FR47"/>
    <property type="match status" value="1"/>
</dbReference>
<dbReference type="Proteomes" id="UP000585507">
    <property type="component" value="Unassembled WGS sequence"/>
</dbReference>
<dbReference type="RefSeq" id="WP_018329465.1">
    <property type="nucleotide sequence ID" value="NZ_JACHBK010000009.1"/>
</dbReference>
<feature type="domain" description="N-acetyltransferase" evidence="1">
    <location>
        <begin position="98"/>
        <end position="226"/>
    </location>
</feature>
<gene>
    <name evidence="2" type="ORF">GGD55_003995</name>
</gene>
<protein>
    <submittedName>
        <fullName evidence="2">Putative GNAT family acetyltransferase</fullName>
    </submittedName>
</protein>
<reference evidence="2 3" key="1">
    <citation type="submission" date="2020-08" db="EMBL/GenBank/DDBJ databases">
        <title>Genomic Encyclopedia of Type Strains, Phase IV (KMG-V): Genome sequencing to study the core and pangenomes of soil and plant-associated prokaryotes.</title>
        <authorList>
            <person name="Whitman W."/>
        </authorList>
    </citation>
    <scope>NUCLEOTIDE SEQUENCE [LARGE SCALE GENOMIC DNA]</scope>
    <source>
        <strain evidence="2 3">SEMIA 4084</strain>
    </source>
</reference>
<dbReference type="Gene3D" id="3.40.630.30">
    <property type="match status" value="1"/>
</dbReference>
<evidence type="ECO:0000259" key="1">
    <source>
        <dbReference type="PROSITE" id="PS51186"/>
    </source>
</evidence>
<dbReference type="SUPFAM" id="SSF55729">
    <property type="entry name" value="Acyl-CoA N-acyltransferases (Nat)"/>
    <property type="match status" value="1"/>
</dbReference>
<dbReference type="InterPro" id="IPR000182">
    <property type="entry name" value="GNAT_dom"/>
</dbReference>
<keyword evidence="2" id="KW-0808">Transferase</keyword>
<dbReference type="PROSITE" id="PS51186">
    <property type="entry name" value="GNAT"/>
    <property type="match status" value="1"/>
</dbReference>
<proteinExistence type="predicted"/>
<dbReference type="GO" id="GO:0016747">
    <property type="term" value="F:acyltransferase activity, transferring groups other than amino-acyl groups"/>
    <property type="evidence" value="ECO:0007669"/>
    <property type="project" value="InterPro"/>
</dbReference>
<keyword evidence="3" id="KW-1185">Reference proteome</keyword>
<dbReference type="CDD" id="cd04301">
    <property type="entry name" value="NAT_SF"/>
    <property type="match status" value="1"/>
</dbReference>
<evidence type="ECO:0000313" key="3">
    <source>
        <dbReference type="Proteomes" id="UP000585507"/>
    </source>
</evidence>
<dbReference type="InterPro" id="IPR016181">
    <property type="entry name" value="Acyl_CoA_acyltransferase"/>
</dbReference>
<accession>A0A7W8UEF4</accession>
<comment type="caution">
    <text evidence="2">The sequence shown here is derived from an EMBL/GenBank/DDBJ whole genome shotgun (WGS) entry which is preliminary data.</text>
</comment>
<dbReference type="InterPro" id="IPR013653">
    <property type="entry name" value="GCN5-like_dom"/>
</dbReference>
<dbReference type="AlphaFoldDB" id="A0A7W8UEF4"/>
<evidence type="ECO:0000313" key="2">
    <source>
        <dbReference type="EMBL" id="MBB5537279.1"/>
    </source>
</evidence>
<sequence>MSHILDRPIWSALATRHAALAEGSPLARRYQPSVSAFAAARDDRPESLEALGRLAARDEILLLAEANEIVLPRGLQILSTADLVQMTAEQHLPLVSDPRIEQLGEADAAEMLALATLTKPGPFSIRAQAFGNFWGVKIDGRLVAMAGERMKQPGYTELSGVCTHPDVRGKGLARLLSRFVAGQIFAKGDQPYLHAYVTNTAAIALYETIGFKIRSPINVAVVAPAA</sequence>
<organism evidence="2 3">
    <name type="scientific">Rhizobium giardinii</name>
    <dbReference type="NCBI Taxonomy" id="56731"/>
    <lineage>
        <taxon>Bacteria</taxon>
        <taxon>Pseudomonadati</taxon>
        <taxon>Pseudomonadota</taxon>
        <taxon>Alphaproteobacteria</taxon>
        <taxon>Hyphomicrobiales</taxon>
        <taxon>Rhizobiaceae</taxon>
        <taxon>Rhizobium/Agrobacterium group</taxon>
        <taxon>Rhizobium</taxon>
    </lineage>
</organism>